<organism evidence="3 4">
    <name type="scientific">Cryphonectria parasitica (strain ATCC 38755 / EP155)</name>
    <dbReference type="NCBI Taxonomy" id="660469"/>
    <lineage>
        <taxon>Eukaryota</taxon>
        <taxon>Fungi</taxon>
        <taxon>Dikarya</taxon>
        <taxon>Ascomycota</taxon>
        <taxon>Pezizomycotina</taxon>
        <taxon>Sordariomycetes</taxon>
        <taxon>Sordariomycetidae</taxon>
        <taxon>Diaporthales</taxon>
        <taxon>Cryphonectriaceae</taxon>
        <taxon>Cryphonectria-Endothia species complex</taxon>
        <taxon>Cryphonectria</taxon>
    </lineage>
</organism>
<keyword evidence="1" id="KW-0175">Coiled coil</keyword>
<feature type="coiled-coil region" evidence="1">
    <location>
        <begin position="254"/>
        <end position="310"/>
    </location>
</feature>
<dbReference type="EMBL" id="MU032345">
    <property type="protein sequence ID" value="KAF3768199.1"/>
    <property type="molecule type" value="Genomic_DNA"/>
</dbReference>
<name>A0A9P5CR55_CRYP1</name>
<dbReference type="OrthoDB" id="5200414at2759"/>
<sequence length="356" mass="39568">MAEQVSAKSTTYNPSRALTDLPAALEWVLDNGTRHRLIHSAARPLKFSAIPDTSGKTSLFELRFTIELRQGEVSRARTPIYLWIQLDRIRSATLASDNISDQIQNILGNSPKRLHLMLARPADLVGPPFVPRAAKNAEGAILDSILLLPGSLSLTLYLQSSSVLVQLCRTISSQKIQLLNTTMRLGALYCGNGGRVITGLPSAHPSPPSYDKLKDPSPPLLNKASSSHSNKRRRVSSPGSTETMRLETARQMIIEQQKSFADTLHQELAKAEARILERVNTLFRDQSEKCDELTAEVDRLDDQIRWASEELDCQLDDRMVAVKCELESWVKDEIGDAADIIKQEITQASISIEFNE</sequence>
<dbReference type="RefSeq" id="XP_040779160.1">
    <property type="nucleotide sequence ID" value="XM_040925874.1"/>
</dbReference>
<accession>A0A9P5CR55</accession>
<evidence type="ECO:0000313" key="4">
    <source>
        <dbReference type="Proteomes" id="UP000803844"/>
    </source>
</evidence>
<reference evidence="3" key="1">
    <citation type="journal article" date="2020" name="Phytopathology">
        <title>Genome sequence of the chestnut blight fungus Cryphonectria parasitica EP155: A fundamental resource for an archetypical invasive plant pathogen.</title>
        <authorList>
            <person name="Crouch J.A."/>
            <person name="Dawe A."/>
            <person name="Aerts A."/>
            <person name="Barry K."/>
            <person name="Churchill A.C.L."/>
            <person name="Grimwood J."/>
            <person name="Hillman B."/>
            <person name="Milgroom M.G."/>
            <person name="Pangilinan J."/>
            <person name="Smith M."/>
            <person name="Salamov A."/>
            <person name="Schmutz J."/>
            <person name="Yadav J."/>
            <person name="Grigoriev I.V."/>
            <person name="Nuss D."/>
        </authorList>
    </citation>
    <scope>NUCLEOTIDE SEQUENCE</scope>
    <source>
        <strain evidence="3">EP155</strain>
    </source>
</reference>
<dbReference type="GeneID" id="63843003"/>
<evidence type="ECO:0000313" key="3">
    <source>
        <dbReference type="EMBL" id="KAF3768199.1"/>
    </source>
</evidence>
<keyword evidence="4" id="KW-1185">Reference proteome</keyword>
<feature type="region of interest" description="Disordered" evidence="2">
    <location>
        <begin position="200"/>
        <end position="244"/>
    </location>
</feature>
<comment type="caution">
    <text evidence="3">The sequence shown here is derived from an EMBL/GenBank/DDBJ whole genome shotgun (WGS) entry which is preliminary data.</text>
</comment>
<dbReference type="Proteomes" id="UP000803844">
    <property type="component" value="Unassembled WGS sequence"/>
</dbReference>
<evidence type="ECO:0000256" key="2">
    <source>
        <dbReference type="SAM" id="MobiDB-lite"/>
    </source>
</evidence>
<dbReference type="AlphaFoldDB" id="A0A9P5CR55"/>
<protein>
    <submittedName>
        <fullName evidence="3">Uncharacterized protein</fullName>
    </submittedName>
</protein>
<evidence type="ECO:0000256" key="1">
    <source>
        <dbReference type="SAM" id="Coils"/>
    </source>
</evidence>
<gene>
    <name evidence="3" type="ORF">M406DRAFT_75533</name>
</gene>
<proteinExistence type="predicted"/>